<evidence type="ECO:0000259" key="4">
    <source>
        <dbReference type="SMART" id="SM00470"/>
    </source>
</evidence>
<protein>
    <recommendedName>
        <fullName evidence="4">ParB-like N-terminal domain-containing protein</fullName>
    </recommendedName>
</protein>
<comment type="similarity">
    <text evidence="1">Belongs to the ParB family.</text>
</comment>
<feature type="compositionally biased region" description="Low complexity" evidence="3">
    <location>
        <begin position="328"/>
        <end position="343"/>
    </location>
</feature>
<dbReference type="GO" id="GO:0007059">
    <property type="term" value="P:chromosome segregation"/>
    <property type="evidence" value="ECO:0007669"/>
    <property type="project" value="UniProtKB-KW"/>
</dbReference>
<feature type="compositionally biased region" description="Low complexity" evidence="3">
    <location>
        <begin position="358"/>
        <end position="371"/>
    </location>
</feature>
<dbReference type="InterPro" id="IPR036086">
    <property type="entry name" value="ParB/Sulfiredoxin_sf"/>
</dbReference>
<dbReference type="SMART" id="SM00470">
    <property type="entry name" value="ParB"/>
    <property type="match status" value="1"/>
</dbReference>
<dbReference type="RefSeq" id="WP_064217923.1">
    <property type="nucleotide sequence ID" value="NZ_LVXZ01000013.1"/>
</dbReference>
<evidence type="ECO:0000256" key="3">
    <source>
        <dbReference type="SAM" id="MobiDB-lite"/>
    </source>
</evidence>
<gene>
    <name evidence="5" type="ORF">A4H96_01360</name>
</gene>
<organism evidence="5 6">
    <name type="scientific">Acidithiobacillus ferrooxidans</name>
    <name type="common">Thiobacillus ferrooxidans</name>
    <dbReference type="NCBI Taxonomy" id="920"/>
    <lineage>
        <taxon>Bacteria</taxon>
        <taxon>Pseudomonadati</taxon>
        <taxon>Pseudomonadota</taxon>
        <taxon>Acidithiobacillia</taxon>
        <taxon>Acidithiobacillales</taxon>
        <taxon>Acidithiobacillaceae</taxon>
        <taxon>Acidithiobacillus</taxon>
    </lineage>
</organism>
<evidence type="ECO:0000313" key="6">
    <source>
        <dbReference type="Proteomes" id="UP000078302"/>
    </source>
</evidence>
<dbReference type="InterPro" id="IPR022396">
    <property type="entry name" value="PRTRC_ParB"/>
</dbReference>
<dbReference type="InterPro" id="IPR041468">
    <property type="entry name" value="HTH_ParB/Spo0J"/>
</dbReference>
<dbReference type="SUPFAM" id="SSF110849">
    <property type="entry name" value="ParB/Sulfiredoxin"/>
    <property type="match status" value="1"/>
</dbReference>
<evidence type="ECO:0000256" key="1">
    <source>
        <dbReference type="ARBA" id="ARBA00006295"/>
    </source>
</evidence>
<keyword evidence="2" id="KW-0159">Chromosome partition</keyword>
<comment type="caution">
    <text evidence="5">The sequence shown here is derived from an EMBL/GenBank/DDBJ whole genome shotgun (WGS) entry which is preliminary data.</text>
</comment>
<dbReference type="GO" id="GO:0003677">
    <property type="term" value="F:DNA binding"/>
    <property type="evidence" value="ECO:0007669"/>
    <property type="project" value="InterPro"/>
</dbReference>
<dbReference type="SUPFAM" id="SSF109709">
    <property type="entry name" value="KorB DNA-binding domain-like"/>
    <property type="match status" value="1"/>
</dbReference>
<dbReference type="AlphaFoldDB" id="A0A179BQD3"/>
<dbReference type="InterPro" id="IPR050336">
    <property type="entry name" value="Chromosome_partition/occlusion"/>
</dbReference>
<dbReference type="Gene3D" id="3.90.1530.30">
    <property type="match status" value="1"/>
</dbReference>
<evidence type="ECO:0000313" key="5">
    <source>
        <dbReference type="EMBL" id="OAP93234.1"/>
    </source>
</evidence>
<sequence>MKVSVQNITIGKNPRRYFDPSDMENLEQSIRSNGLIQPVVLRENGDGTYLLVAGERRLRAYKAIHGDEAEIPATFPEDGNADVRVLSLVENIQHANMSPTEEASSAYELVLKLNGDMDEACRLLGWKPYLMKQRLALKSCHPDVATALDERKILLGHAELLVTLSQDRQTKALKSVLAHKISVADLKKQLNGFAQELATAIFDKSDCMNCQYNSDCQSSLFAETVDSGRCTGVSCFADKTTEELQKRANELQATGKYPVVKLVSADNEGTYLPVDEETVGAEQFVACQACAHFGAGVSESPAALGDITGSLCFDLACNNTKTAAFAKQQSAPARTAPASATQPLQTSTAGPANPVGQTTTKPAATANAAPKTEITPSGAMLTYRRNAWNIAAKRFLVDSDHTISIGVITTTLATRNTSNAKIKEAAEAVFGKQPSIDDAWKLADPAAAGNKKHGQLHQALAYAIVLALDPGEFSSLMAALDVKIANYWKINAEFLTLLTKNDLELLVQEINLPATPKMFAGKKAEAISEILAAEGKGFDFNGVVPKVMKI</sequence>
<name>A0A179BQD3_ACIFR</name>
<dbReference type="Pfam" id="PF17762">
    <property type="entry name" value="HTH_ParB"/>
    <property type="match status" value="1"/>
</dbReference>
<dbReference type="EMBL" id="LVXZ01000013">
    <property type="protein sequence ID" value="OAP93234.1"/>
    <property type="molecule type" value="Genomic_DNA"/>
</dbReference>
<proteinExistence type="inferred from homology"/>
<dbReference type="InterPro" id="IPR003115">
    <property type="entry name" value="ParB_N"/>
</dbReference>
<dbReference type="PANTHER" id="PTHR33375:SF1">
    <property type="entry name" value="CHROMOSOME-PARTITIONING PROTEIN PARB-RELATED"/>
    <property type="match status" value="1"/>
</dbReference>
<reference evidence="5 6" key="1">
    <citation type="submission" date="2016-04" db="EMBL/GenBank/DDBJ databases">
        <title>Acidithiobacillus ferrooxidans genome sequencing and assembly.</title>
        <authorList>
            <person name="Zhou Z."/>
        </authorList>
    </citation>
    <scope>NUCLEOTIDE SEQUENCE [LARGE SCALE GENOMIC DNA]</scope>
    <source>
        <strain evidence="5 6">BY0502</strain>
    </source>
</reference>
<dbReference type="NCBIfam" id="TIGR00180">
    <property type="entry name" value="parB_part"/>
    <property type="match status" value="1"/>
</dbReference>
<dbReference type="PANTHER" id="PTHR33375">
    <property type="entry name" value="CHROMOSOME-PARTITIONING PROTEIN PARB-RELATED"/>
    <property type="match status" value="1"/>
</dbReference>
<dbReference type="NCBIfam" id="TIGR03734">
    <property type="entry name" value="PRTRC_parB"/>
    <property type="match status" value="1"/>
</dbReference>
<dbReference type="Proteomes" id="UP000078302">
    <property type="component" value="Unassembled WGS sequence"/>
</dbReference>
<feature type="region of interest" description="Disordered" evidence="3">
    <location>
        <begin position="328"/>
        <end position="371"/>
    </location>
</feature>
<dbReference type="GO" id="GO:0005694">
    <property type="term" value="C:chromosome"/>
    <property type="evidence" value="ECO:0007669"/>
    <property type="project" value="TreeGrafter"/>
</dbReference>
<evidence type="ECO:0000256" key="2">
    <source>
        <dbReference type="ARBA" id="ARBA00022829"/>
    </source>
</evidence>
<feature type="domain" description="ParB-like N-terminal" evidence="4">
    <location>
        <begin position="1"/>
        <end position="92"/>
    </location>
</feature>
<dbReference type="Pfam" id="PF02195">
    <property type="entry name" value="ParB_N"/>
    <property type="match status" value="1"/>
</dbReference>
<keyword evidence="6" id="KW-1185">Reference proteome</keyword>
<accession>A0A179BQD3</accession>
<dbReference type="InterPro" id="IPR004437">
    <property type="entry name" value="ParB/RepB/Spo0J"/>
</dbReference>
<dbReference type="Gene3D" id="1.10.10.2830">
    <property type="match status" value="1"/>
</dbReference>